<comment type="function">
    <text evidence="11">Is involved in NO detoxification in an aerobic process, termed nitric oxide dioxygenase (NOD) reaction that utilizes O(2) and NAD(P)H to convert NO to nitrate, which protects the bacterium from various noxious nitrogen compounds. Therefore, plays a central role in the inducible response to nitrosative stress.</text>
</comment>
<evidence type="ECO:0000256" key="2">
    <source>
        <dbReference type="ARBA" id="ARBA00006401"/>
    </source>
</evidence>
<evidence type="ECO:0000256" key="6">
    <source>
        <dbReference type="ARBA" id="ARBA00022621"/>
    </source>
</evidence>
<keyword evidence="10" id="KW-0520">NAD</keyword>
<proteinExistence type="inferred from homology"/>
<evidence type="ECO:0000313" key="17">
    <source>
        <dbReference type="EMBL" id="AOV96037.1"/>
    </source>
</evidence>
<dbReference type="InterPro" id="IPR017927">
    <property type="entry name" value="FAD-bd_FR_type"/>
</dbReference>
<keyword evidence="5 14" id="KW-0349">Heme</keyword>
<dbReference type="InterPro" id="IPR000971">
    <property type="entry name" value="Globin"/>
</dbReference>
<organism evidence="17 18">
    <name type="scientific">Edwardsiella hoshinae</name>
    <dbReference type="NCBI Taxonomy" id="93378"/>
    <lineage>
        <taxon>Bacteria</taxon>
        <taxon>Pseudomonadati</taxon>
        <taxon>Pseudomonadota</taxon>
        <taxon>Gammaproteobacteria</taxon>
        <taxon>Enterobacterales</taxon>
        <taxon>Hafniaceae</taxon>
        <taxon>Edwardsiella</taxon>
    </lineage>
</organism>
<dbReference type="Gene3D" id="2.40.30.10">
    <property type="entry name" value="Translation factors"/>
    <property type="match status" value="1"/>
</dbReference>
<dbReference type="CDD" id="cd06184">
    <property type="entry name" value="flavohem_like_fad_nad_binding"/>
    <property type="match status" value="1"/>
</dbReference>
<keyword evidence="9" id="KW-0408">Iron</keyword>
<dbReference type="InterPro" id="IPR001433">
    <property type="entry name" value="OxRdtase_FAD/NAD-bd"/>
</dbReference>
<evidence type="ECO:0000256" key="8">
    <source>
        <dbReference type="ARBA" id="ARBA00022857"/>
    </source>
</evidence>
<protein>
    <recommendedName>
        <fullName evidence="3">nitric oxide dioxygenase</fullName>
        <ecNumber evidence="3">1.14.12.17</ecNumber>
    </recommendedName>
</protein>
<dbReference type="InterPro" id="IPR009050">
    <property type="entry name" value="Globin-like_sf"/>
</dbReference>
<evidence type="ECO:0000256" key="1">
    <source>
        <dbReference type="ARBA" id="ARBA00001970"/>
    </source>
</evidence>
<dbReference type="GO" id="GO:0051213">
    <property type="term" value="F:dioxygenase activity"/>
    <property type="evidence" value="ECO:0007669"/>
    <property type="project" value="UniProtKB-KW"/>
</dbReference>
<dbReference type="EC" id="1.14.12.17" evidence="3"/>
<dbReference type="Pfam" id="PF00042">
    <property type="entry name" value="Globin"/>
    <property type="match status" value="1"/>
</dbReference>
<keyword evidence="14" id="KW-0813">Transport</keyword>
<dbReference type="RefSeq" id="WP_070244544.1">
    <property type="nucleotide sequence ID" value="NZ_CP016043.1"/>
</dbReference>
<gene>
    <name evidence="17" type="ORF">A9798_03135</name>
</gene>
<keyword evidence="7" id="KW-0479">Metal-binding</keyword>
<dbReference type="PROSITE" id="PS51384">
    <property type="entry name" value="FAD_FR"/>
    <property type="match status" value="1"/>
</dbReference>
<dbReference type="Gene3D" id="3.40.50.80">
    <property type="entry name" value="Nucleotide-binding domain of ferredoxin-NADP reductase (FNR) module"/>
    <property type="match status" value="1"/>
</dbReference>
<feature type="domain" description="Globin" evidence="15">
    <location>
        <begin position="1"/>
        <end position="136"/>
    </location>
</feature>
<evidence type="ECO:0000256" key="7">
    <source>
        <dbReference type="ARBA" id="ARBA00022723"/>
    </source>
</evidence>
<keyword evidence="18" id="KW-1185">Reference proteome</keyword>
<keyword evidence="17" id="KW-0223">Dioxygenase</keyword>
<dbReference type="PANTHER" id="PTHR43396">
    <property type="entry name" value="FLAVOHEMOPROTEIN"/>
    <property type="match status" value="1"/>
</dbReference>
<dbReference type="SUPFAM" id="SSF63380">
    <property type="entry name" value="Riboflavin synthase domain-like"/>
    <property type="match status" value="1"/>
</dbReference>
<evidence type="ECO:0000256" key="3">
    <source>
        <dbReference type="ARBA" id="ARBA00012229"/>
    </source>
</evidence>
<comment type="cofactor">
    <cofactor evidence="1">
        <name>heme b</name>
        <dbReference type="ChEBI" id="CHEBI:60344"/>
    </cofactor>
</comment>
<evidence type="ECO:0000256" key="11">
    <source>
        <dbReference type="ARBA" id="ARBA00025094"/>
    </source>
</evidence>
<dbReference type="NCBIfam" id="NF009805">
    <property type="entry name" value="PRK13289.1"/>
    <property type="match status" value="1"/>
</dbReference>
<dbReference type="EMBL" id="CP016043">
    <property type="protein sequence ID" value="AOV96037.1"/>
    <property type="molecule type" value="Genomic_DNA"/>
</dbReference>
<dbReference type="Pfam" id="PF00970">
    <property type="entry name" value="FAD_binding_6"/>
    <property type="match status" value="1"/>
</dbReference>
<evidence type="ECO:0000256" key="14">
    <source>
        <dbReference type="RuleBase" id="RU000356"/>
    </source>
</evidence>
<evidence type="ECO:0000256" key="9">
    <source>
        <dbReference type="ARBA" id="ARBA00023004"/>
    </source>
</evidence>
<dbReference type="InterPro" id="IPR008333">
    <property type="entry name" value="Cbr1-like_FAD-bd_dom"/>
</dbReference>
<comment type="catalytic activity">
    <reaction evidence="13">
        <text>2 nitric oxide + NADPH + 2 O2 = 2 nitrate + NADP(+) + H(+)</text>
        <dbReference type="Rhea" id="RHEA:19465"/>
        <dbReference type="ChEBI" id="CHEBI:15378"/>
        <dbReference type="ChEBI" id="CHEBI:15379"/>
        <dbReference type="ChEBI" id="CHEBI:16480"/>
        <dbReference type="ChEBI" id="CHEBI:17632"/>
        <dbReference type="ChEBI" id="CHEBI:57783"/>
        <dbReference type="ChEBI" id="CHEBI:58349"/>
        <dbReference type="EC" id="1.14.12.17"/>
    </reaction>
</comment>
<evidence type="ECO:0000259" key="15">
    <source>
        <dbReference type="PROSITE" id="PS01033"/>
    </source>
</evidence>
<dbReference type="Proteomes" id="UP000175893">
    <property type="component" value="Chromosome"/>
</dbReference>
<feature type="domain" description="FAD-binding FR-type" evidence="16">
    <location>
        <begin position="150"/>
        <end position="255"/>
    </location>
</feature>
<accession>A0ABM6EGH2</accession>
<dbReference type="Gene3D" id="1.10.490.10">
    <property type="entry name" value="Globins"/>
    <property type="match status" value="1"/>
</dbReference>
<evidence type="ECO:0000256" key="5">
    <source>
        <dbReference type="ARBA" id="ARBA00022617"/>
    </source>
</evidence>
<dbReference type="InterPro" id="IPR012292">
    <property type="entry name" value="Globin/Proto"/>
</dbReference>
<keyword evidence="8" id="KW-0521">NADP</keyword>
<comment type="catalytic activity">
    <reaction evidence="12">
        <text>2 nitric oxide + NADH + 2 O2 = 2 nitrate + NAD(+) + H(+)</text>
        <dbReference type="Rhea" id="RHEA:19469"/>
        <dbReference type="ChEBI" id="CHEBI:15378"/>
        <dbReference type="ChEBI" id="CHEBI:15379"/>
        <dbReference type="ChEBI" id="CHEBI:16480"/>
        <dbReference type="ChEBI" id="CHEBI:17632"/>
        <dbReference type="ChEBI" id="CHEBI:57540"/>
        <dbReference type="ChEBI" id="CHEBI:57945"/>
        <dbReference type="EC" id="1.14.12.17"/>
    </reaction>
</comment>
<dbReference type="SUPFAM" id="SSF52343">
    <property type="entry name" value="Ferredoxin reductase-like, C-terminal NADP-linked domain"/>
    <property type="match status" value="1"/>
</dbReference>
<evidence type="ECO:0000256" key="4">
    <source>
        <dbReference type="ARBA" id="ARBA00022575"/>
    </source>
</evidence>
<comment type="similarity">
    <text evidence="14">Belongs to the globin family.</text>
</comment>
<comment type="similarity">
    <text evidence="2">In the C-terminal section; belongs to the flavoprotein pyridine nucleotide cytochrome reductase family.</text>
</comment>
<keyword evidence="17" id="KW-0560">Oxidoreductase</keyword>
<dbReference type="PANTHER" id="PTHR43396:SF3">
    <property type="entry name" value="FLAVOHEMOPROTEIN"/>
    <property type="match status" value="1"/>
</dbReference>
<dbReference type="Pfam" id="PF00175">
    <property type="entry name" value="NAD_binding_1"/>
    <property type="match status" value="1"/>
</dbReference>
<dbReference type="PRINTS" id="PR00410">
    <property type="entry name" value="PHEHYDRXLASE"/>
</dbReference>
<evidence type="ECO:0000256" key="13">
    <source>
        <dbReference type="ARBA" id="ARBA00049433"/>
    </source>
</evidence>
<evidence type="ECO:0000313" key="18">
    <source>
        <dbReference type="Proteomes" id="UP000175893"/>
    </source>
</evidence>
<reference evidence="17 18" key="1">
    <citation type="submission" date="2016-06" db="EMBL/GenBank/DDBJ databases">
        <title>Complete genome sequence of Edwardsiella hoshinae ATCC 35051.</title>
        <authorList>
            <person name="Reichley S.R."/>
            <person name="Waldbieser G.C."/>
            <person name="Lawrence M.L."/>
            <person name="Griffin M.J."/>
        </authorList>
    </citation>
    <scope>NUCLEOTIDE SEQUENCE [LARGE SCALE GENOMIC DNA]</scope>
    <source>
        <strain evidence="17 18">ATCC 35051</strain>
    </source>
</reference>
<sequence length="397" mass="44265">MLDEKSIAIVQSTLPLLQQYGPGLTNHFYQRMLSHNPELQAIFNMSHQRNGAQREALFNALCAYAAHIDHPATLSTAVERIAHKHASFAIQPEQYAIVGHHLLKTLEEVFNPGEDVLTAWSKAYAVLAQIFIERETQLYRQQAAQPGGWQHQRAFRISEKRKESTLITRFTLVPVDGKPVADFLPGQYLGVYVRHPSLARQAIRQYSLTHAPNGCDYRIAVKREEQGAVSRYLHDVAQPGETLYLSAPCGTFTLDVPPPTPVTLISAGVGATPLLSMLDSLSTQGHQAPLYWLHAAENAQVWAFGAEVERLLSTLPQAQAHLWLRQDTHAAPVLRQTRCHAGIMDLTMLGKALNDTNMQFYFCGPVGFMQHVAQQLVAQGVDTGRLHYECFGPHKIL</sequence>
<dbReference type="InterPro" id="IPR017938">
    <property type="entry name" value="Riboflavin_synthase-like_b-brl"/>
</dbReference>
<evidence type="ECO:0000256" key="10">
    <source>
        <dbReference type="ARBA" id="ARBA00023027"/>
    </source>
</evidence>
<name>A0ABM6EGH2_9GAMM</name>
<keyword evidence="6 14" id="KW-0561">Oxygen transport</keyword>
<evidence type="ECO:0000259" key="16">
    <source>
        <dbReference type="PROSITE" id="PS51384"/>
    </source>
</evidence>
<dbReference type="SUPFAM" id="SSF46458">
    <property type="entry name" value="Globin-like"/>
    <property type="match status" value="1"/>
</dbReference>
<keyword evidence="4" id="KW-0216">Detoxification</keyword>
<dbReference type="PROSITE" id="PS01033">
    <property type="entry name" value="GLOBIN"/>
    <property type="match status" value="1"/>
</dbReference>
<evidence type="ECO:0000256" key="12">
    <source>
        <dbReference type="ARBA" id="ARBA00048649"/>
    </source>
</evidence>
<dbReference type="InterPro" id="IPR039261">
    <property type="entry name" value="FNR_nucleotide-bd"/>
</dbReference>